<dbReference type="PANTHER" id="PTHR10288">
    <property type="entry name" value="KH DOMAIN CONTAINING RNA BINDING PROTEIN"/>
    <property type="match status" value="1"/>
</dbReference>
<dbReference type="OrthoDB" id="441329at2759"/>
<dbReference type="STRING" id="53468.A0A158QTP0"/>
<evidence type="ECO:0000256" key="1">
    <source>
        <dbReference type="ARBA" id="ARBA00022737"/>
    </source>
</evidence>
<evidence type="ECO:0000256" key="3">
    <source>
        <dbReference type="SAM" id="MobiDB-lite"/>
    </source>
</evidence>
<gene>
    <name evidence="5" type="ORF">MCOS_LOCUS5107</name>
</gene>
<dbReference type="InterPro" id="IPR004088">
    <property type="entry name" value="KH_dom_type_1"/>
</dbReference>
<dbReference type="Pfam" id="PF00013">
    <property type="entry name" value="KH_1"/>
    <property type="match status" value="2"/>
</dbReference>
<proteinExistence type="predicted"/>
<protein>
    <recommendedName>
        <fullName evidence="4">K Homology domain-containing protein</fullName>
    </recommendedName>
</protein>
<dbReference type="CDD" id="cd22436">
    <property type="entry name" value="KH-I_NOVA_rpt2"/>
    <property type="match status" value="1"/>
</dbReference>
<name>A0A158QTP0_MESCO</name>
<evidence type="ECO:0000256" key="2">
    <source>
        <dbReference type="PROSITE-ProRule" id="PRU00117"/>
    </source>
</evidence>
<dbReference type="GO" id="GO:0003723">
    <property type="term" value="F:RNA binding"/>
    <property type="evidence" value="ECO:0007669"/>
    <property type="project" value="UniProtKB-UniRule"/>
</dbReference>
<dbReference type="Gene3D" id="3.30.310.210">
    <property type="match status" value="1"/>
</dbReference>
<dbReference type="AlphaFoldDB" id="A0A158QTP0"/>
<accession>A0A158QTP0</accession>
<dbReference type="EMBL" id="UXSR01005180">
    <property type="protein sequence ID" value="VDD79104.1"/>
    <property type="molecule type" value="Genomic_DNA"/>
</dbReference>
<dbReference type="InterPro" id="IPR036612">
    <property type="entry name" value="KH_dom_type_1_sf"/>
</dbReference>
<keyword evidence="6" id="KW-1185">Reference proteome</keyword>
<evidence type="ECO:0000313" key="5">
    <source>
        <dbReference type="EMBL" id="VDD79104.1"/>
    </source>
</evidence>
<dbReference type="SMART" id="SM00322">
    <property type="entry name" value="KH"/>
    <property type="match status" value="2"/>
</dbReference>
<dbReference type="PROSITE" id="PS50084">
    <property type="entry name" value="KH_TYPE_1"/>
    <property type="match status" value="2"/>
</dbReference>
<feature type="domain" description="K Homology" evidence="4">
    <location>
        <begin position="200"/>
        <end position="272"/>
    </location>
</feature>
<dbReference type="InterPro" id="IPR004087">
    <property type="entry name" value="KH_dom"/>
</dbReference>
<feature type="region of interest" description="Disordered" evidence="3">
    <location>
        <begin position="690"/>
        <end position="720"/>
    </location>
</feature>
<keyword evidence="2" id="KW-0694">RNA-binding</keyword>
<sequence>MPHREDLTRRRASLQPRCNLEAVKVVRACFEASSALNRLNERTLFNAKAVIFSAAHAFTTGRWDRGDELRAHTRKDTPRNFFPSCHPAPLSLTLVSTVAAAQLLFQVLATHLLAVTIASMSNGVNALSLIEFVLVLISDDDNDEIGDDGDEEKEGTLERVCLIVGTLEAVTSTHTFVMERIYEKPDTTQQSPDGRVILERHKQVKILVPNSTAGMIIGKNGTYIQEIKERSEAYVQISQKSREFSLPERCVIVAGELHQMRTAMDLILAVIASDPQSSSCPNLSYADVRGPVSSVYPTGSPYAFPFITHGGNILRPDASITTNSYLTNLATSAITPIDAAVLMRLVNGDQLTTLQQQNAALNVFIQMGGLVSGAGVAATTNQQQAPPTPPLATAAANSLGSFCSSPTFLATPNMFDSLMPSAAPHTRVASQYMGARAAPPFVGEPAYSSAAAAAATAQLCPFVPLQTTAFTTPSSPSTATPDVPANAALQVAALAAVASANMKNSNSTTAVSTTDALSIFDTGQHGGGDPGETAGPAAAAALWEECKNNGGQQPSYIAASAAAALMGLYATAAAANSNAVAAAPTPGTPMLRSSSTVASGLFCTRELLIPENLVIRIAGPQGRLLADLQAQTNTIIHLSPKNVFVSGIQGRVISISGDQMNVNYAAAVIENTITIDQLNQQAGVLHQPARKPYDESGANYANPTPGKANDVAPENGGGYNAVEVVTSANAPCPAQPAQPPPKQPAF</sequence>
<reference evidence="5 6" key="1">
    <citation type="submission" date="2018-10" db="EMBL/GenBank/DDBJ databases">
        <authorList>
            <consortium name="Pathogen Informatics"/>
        </authorList>
    </citation>
    <scope>NUCLEOTIDE SEQUENCE [LARGE SCALE GENOMIC DNA]</scope>
</reference>
<dbReference type="SUPFAM" id="SSF54791">
    <property type="entry name" value="Eukaryotic type KH-domain (KH-domain type I)"/>
    <property type="match status" value="2"/>
</dbReference>
<keyword evidence="1" id="KW-0677">Repeat</keyword>
<evidence type="ECO:0000259" key="4">
    <source>
        <dbReference type="SMART" id="SM00322"/>
    </source>
</evidence>
<dbReference type="Proteomes" id="UP000267029">
    <property type="component" value="Unassembled WGS sequence"/>
</dbReference>
<evidence type="ECO:0000313" key="6">
    <source>
        <dbReference type="Proteomes" id="UP000267029"/>
    </source>
</evidence>
<dbReference type="Gene3D" id="3.30.1370.10">
    <property type="entry name" value="K Homology domain, type 1"/>
    <property type="match status" value="1"/>
</dbReference>
<feature type="domain" description="K Homology" evidence="4">
    <location>
        <begin position="601"/>
        <end position="674"/>
    </location>
</feature>
<dbReference type="InterPro" id="IPR047276">
    <property type="entry name" value="KH-I_NOVA_rpt2"/>
</dbReference>
<organism evidence="5 6">
    <name type="scientific">Mesocestoides corti</name>
    <name type="common">Flatworm</name>
    <dbReference type="NCBI Taxonomy" id="53468"/>
    <lineage>
        <taxon>Eukaryota</taxon>
        <taxon>Metazoa</taxon>
        <taxon>Spiralia</taxon>
        <taxon>Lophotrochozoa</taxon>
        <taxon>Platyhelminthes</taxon>
        <taxon>Cestoda</taxon>
        <taxon>Eucestoda</taxon>
        <taxon>Cyclophyllidea</taxon>
        <taxon>Mesocestoididae</taxon>
        <taxon>Mesocestoides</taxon>
    </lineage>
</organism>